<dbReference type="Proteomes" id="UP000694255">
    <property type="component" value="Unassembled WGS sequence"/>
</dbReference>
<protein>
    <submittedName>
        <fullName evidence="2">Uncharacterized protein</fullName>
    </submittedName>
</protein>
<dbReference type="AlphaFoldDB" id="A0A8J5QHN9"/>
<organism evidence="2 3">
    <name type="scientific">[Candida] subhashii</name>
    <dbReference type="NCBI Taxonomy" id="561895"/>
    <lineage>
        <taxon>Eukaryota</taxon>
        <taxon>Fungi</taxon>
        <taxon>Dikarya</taxon>
        <taxon>Ascomycota</taxon>
        <taxon>Saccharomycotina</taxon>
        <taxon>Pichiomycetes</taxon>
        <taxon>Debaryomycetaceae</taxon>
        <taxon>Spathaspora</taxon>
    </lineage>
</organism>
<evidence type="ECO:0000313" key="3">
    <source>
        <dbReference type="Proteomes" id="UP000694255"/>
    </source>
</evidence>
<gene>
    <name evidence="2" type="ORF">J8A68_005118</name>
</gene>
<feature type="region of interest" description="Disordered" evidence="1">
    <location>
        <begin position="1"/>
        <end position="87"/>
    </location>
</feature>
<evidence type="ECO:0000313" key="2">
    <source>
        <dbReference type="EMBL" id="KAG7661327.1"/>
    </source>
</evidence>
<proteinExistence type="predicted"/>
<sequence>MKQKYDNNDGGLSRNDLPPTDAEATATGGRYVPAPQSVPSTHLPQRNPPAHQPADSEKPAQPSSAAPPPTKTRPQAVYRKPSAGRLSTGKGFFLEMARYVDIVGINCM</sequence>
<reference evidence="2 3" key="1">
    <citation type="journal article" date="2021" name="DNA Res.">
        <title>Genome analysis of Candida subhashii reveals its hybrid nature and dual mitochondrial genome conformations.</title>
        <authorList>
            <person name="Mixao V."/>
            <person name="Hegedusova E."/>
            <person name="Saus E."/>
            <person name="Pryszcz L.P."/>
            <person name="Cillingova A."/>
            <person name="Nosek J."/>
            <person name="Gabaldon T."/>
        </authorList>
    </citation>
    <scope>NUCLEOTIDE SEQUENCE [LARGE SCALE GENOMIC DNA]</scope>
    <source>
        <strain evidence="2 3">CBS 10753</strain>
    </source>
</reference>
<keyword evidence="3" id="KW-1185">Reference proteome</keyword>
<evidence type="ECO:0000256" key="1">
    <source>
        <dbReference type="SAM" id="MobiDB-lite"/>
    </source>
</evidence>
<dbReference type="RefSeq" id="XP_049261560.1">
    <property type="nucleotide sequence ID" value="XM_049409150.1"/>
</dbReference>
<name>A0A8J5QHN9_9ASCO</name>
<dbReference type="EMBL" id="JAGSYN010000221">
    <property type="protein sequence ID" value="KAG7661327.1"/>
    <property type="molecule type" value="Genomic_DNA"/>
</dbReference>
<comment type="caution">
    <text evidence="2">The sequence shown here is derived from an EMBL/GenBank/DDBJ whole genome shotgun (WGS) entry which is preliminary data.</text>
</comment>
<dbReference type="GeneID" id="73471918"/>
<accession>A0A8J5QHN9</accession>